<evidence type="ECO:0000313" key="1">
    <source>
        <dbReference type="EMBL" id="RRK35098.1"/>
    </source>
</evidence>
<comment type="caution">
    <text evidence="1">The sequence shown here is derived from an EMBL/GenBank/DDBJ whole genome shotgun (WGS) entry which is preliminary data.</text>
</comment>
<gene>
    <name evidence="1" type="ORF">EBB54_30035</name>
</gene>
<dbReference type="AlphaFoldDB" id="A0A426DQS4"/>
<dbReference type="RefSeq" id="WP_125130486.1">
    <property type="nucleotide sequence ID" value="NZ_RHJS01000002.1"/>
</dbReference>
<keyword evidence="2" id="KW-1185">Reference proteome</keyword>
<protein>
    <submittedName>
        <fullName evidence="1">Uncharacterized protein</fullName>
    </submittedName>
</protein>
<dbReference type="Proteomes" id="UP000274920">
    <property type="component" value="Unassembled WGS sequence"/>
</dbReference>
<organism evidence="1 2">
    <name type="scientific">Schaedlerella arabinosiphila</name>
    <dbReference type="NCBI Taxonomy" id="2044587"/>
    <lineage>
        <taxon>Bacteria</taxon>
        <taxon>Bacillati</taxon>
        <taxon>Bacillota</taxon>
        <taxon>Clostridia</taxon>
        <taxon>Lachnospirales</taxon>
        <taxon>Lachnospiraceae</taxon>
        <taxon>Schaedlerella</taxon>
    </lineage>
</organism>
<sequence length="82" mass="9591">MTIQQEACEKIMRLPEDGIRLILVMADEIARQHGIFPDTNVETEAGTQLTRKKRAFQDMLELREQSTYPKNFDYKKTMEDAI</sequence>
<dbReference type="EMBL" id="RHJS01000002">
    <property type="protein sequence ID" value="RRK35098.1"/>
    <property type="molecule type" value="Genomic_DNA"/>
</dbReference>
<proteinExistence type="predicted"/>
<accession>A0A426DQS4</accession>
<reference evidence="1" key="1">
    <citation type="submission" date="2018-10" db="EMBL/GenBank/DDBJ databases">
        <title>Schaedlerella arabinophila gen. nov. sp. nov., isolated from the mouse intestinal tract and comparative analysis with the genome of the closely related altered Schaedler flora strain ASF502.</title>
        <authorList>
            <person name="Miyake S."/>
            <person name="Soh M."/>
            <person name="Seedorf H."/>
        </authorList>
    </citation>
    <scope>NUCLEOTIDE SEQUENCE [LARGE SCALE GENOMIC DNA]</scope>
    <source>
        <strain evidence="1">DSM 106076</strain>
    </source>
</reference>
<evidence type="ECO:0000313" key="2">
    <source>
        <dbReference type="Proteomes" id="UP000274920"/>
    </source>
</evidence>
<name>A0A426DQS4_9FIRM</name>